<feature type="compositionally biased region" description="Basic and acidic residues" evidence="1">
    <location>
        <begin position="165"/>
        <end position="179"/>
    </location>
</feature>
<accession>A0A4R3KZK9</accession>
<evidence type="ECO:0000313" key="3">
    <source>
        <dbReference type="EMBL" id="TCS91969.1"/>
    </source>
</evidence>
<evidence type="ECO:0000256" key="1">
    <source>
        <dbReference type="SAM" id="MobiDB-lite"/>
    </source>
</evidence>
<proteinExistence type="predicted"/>
<dbReference type="Proteomes" id="UP000294599">
    <property type="component" value="Unassembled WGS sequence"/>
</dbReference>
<feature type="signal peptide" evidence="2">
    <location>
        <begin position="1"/>
        <end position="23"/>
    </location>
</feature>
<dbReference type="EMBL" id="SMAF01000043">
    <property type="protein sequence ID" value="TCS91969.1"/>
    <property type="molecule type" value="Genomic_DNA"/>
</dbReference>
<dbReference type="RefSeq" id="WP_132577769.1">
    <property type="nucleotide sequence ID" value="NZ_JBHLWF010000066.1"/>
</dbReference>
<name>A0A4R3KZK9_9GAMM</name>
<reference evidence="3 4" key="1">
    <citation type="submission" date="2019-03" db="EMBL/GenBank/DDBJ databases">
        <title>Genomic Encyclopedia of Type Strains, Phase IV (KMG-IV): sequencing the most valuable type-strain genomes for metagenomic binning, comparative biology and taxonomic classification.</title>
        <authorList>
            <person name="Goeker M."/>
        </authorList>
    </citation>
    <scope>NUCLEOTIDE SEQUENCE [LARGE SCALE GENOMIC DNA]</scope>
    <source>
        <strain evidence="3 4">DSM 21944</strain>
    </source>
</reference>
<feature type="chain" id="PRO_5020907976" evidence="2">
    <location>
        <begin position="24"/>
        <end position="179"/>
    </location>
</feature>
<keyword evidence="4" id="KW-1185">Reference proteome</keyword>
<organism evidence="3 4">
    <name type="scientific">Pseudofulvimonas gallinarii</name>
    <dbReference type="NCBI Taxonomy" id="634155"/>
    <lineage>
        <taxon>Bacteria</taxon>
        <taxon>Pseudomonadati</taxon>
        <taxon>Pseudomonadota</taxon>
        <taxon>Gammaproteobacteria</taxon>
        <taxon>Lysobacterales</taxon>
        <taxon>Rhodanobacteraceae</taxon>
        <taxon>Pseudofulvimonas</taxon>
    </lineage>
</organism>
<evidence type="ECO:0000256" key="2">
    <source>
        <dbReference type="SAM" id="SignalP"/>
    </source>
</evidence>
<evidence type="ECO:0000313" key="4">
    <source>
        <dbReference type="Proteomes" id="UP000294599"/>
    </source>
</evidence>
<gene>
    <name evidence="3" type="ORF">EDC25_1437</name>
</gene>
<dbReference type="AlphaFoldDB" id="A0A4R3KZK9"/>
<feature type="region of interest" description="Disordered" evidence="1">
    <location>
        <begin position="152"/>
        <end position="179"/>
    </location>
</feature>
<keyword evidence="2" id="KW-0732">Signal</keyword>
<comment type="caution">
    <text evidence="3">The sequence shown here is derived from an EMBL/GenBank/DDBJ whole genome shotgun (WGS) entry which is preliminary data.</text>
</comment>
<protein>
    <submittedName>
        <fullName evidence="3">Uncharacterized protein</fullName>
    </submittedName>
</protein>
<sequence>MNPTIRLLIAIAVTVSPATCLFAQEVEIRFPEGEVSTSVSGSLTDRSPTYIFSGVKAGQEAEASLQSEQGRVIFCRSEIDASHRTTERTSALEGNLYFCIENLDWNSGKPVAFTLTVSLLPTPPSPNPEAAAPEPPPAALWLGTYRSRPNTGLRLRHSGAARMHPVPDIESYAKERSTQ</sequence>